<accession>A0ABY2RXH5</accession>
<evidence type="ECO:0000313" key="2">
    <source>
        <dbReference type="Proteomes" id="UP000309992"/>
    </source>
</evidence>
<sequence length="591" mass="67748">MSDKRANNAIWKLVVHDGQTPGDRLAEIIDTYQELRKGQPSKYRSIEQLQTRQEFEGVSLQLWIRKRRSYGLFPFVRPVLESDEDEAKLSFTTVDVCLFVCTEASLFATTSGAGYRIIENYVDYGFPFDMAKRLIANNFKAADVREFAGPRTSRTETYRQGYSISKSESFGKVWKKLIGRLNSSLLPEASYLAKIIDPNKPPALEVKSSFVLRKSLNIGQLISLMKEMEELPEPSVEQDRELSFLDNLYPVKSADLEKTLQRALVEDLRLAVADGKEMDLEICDPGSVTQYYAGSNFKISNWLIPGDPPDVNDLVSLIRSKLGKYCSDEDSFYKRFMSLHISYTTTDDDESTVVRSELHKFLHGQVQVSNKSFFLLDKVWYKSQGEFLANLKRDFIEEVFNGKNPILMHKAIGFVDWSDVDEDGFNKRHAKDHGFYYGDKIFARSDRGKVELFDLLKPDPLNQRLYVIHVKDGFDANMRDACSQITVAAEVIQSDIENGKTLLSGYYSEWSSSPLNAVKHISLETFLSWFDLDEIVYVVLCSTSVDFASESFERERLSSHIARREIIATRNEFKNNGRVFRLAHTKRIRSR</sequence>
<organism evidence="1 2">
    <name type="scientific">Prauserella endophytica</name>
    <dbReference type="NCBI Taxonomy" id="1592324"/>
    <lineage>
        <taxon>Bacteria</taxon>
        <taxon>Bacillati</taxon>
        <taxon>Actinomycetota</taxon>
        <taxon>Actinomycetes</taxon>
        <taxon>Pseudonocardiales</taxon>
        <taxon>Pseudonocardiaceae</taxon>
        <taxon>Prauserella</taxon>
        <taxon>Prauserella coralliicola group</taxon>
    </lineage>
</organism>
<evidence type="ECO:0000313" key="1">
    <source>
        <dbReference type="EMBL" id="TKG63808.1"/>
    </source>
</evidence>
<dbReference type="RefSeq" id="WP_137096653.1">
    <property type="nucleotide sequence ID" value="NZ_SWMS01000022.1"/>
</dbReference>
<name>A0ABY2RXH5_9PSEU</name>
<dbReference type="EMBL" id="SWMS01000022">
    <property type="protein sequence ID" value="TKG63808.1"/>
    <property type="molecule type" value="Genomic_DNA"/>
</dbReference>
<gene>
    <name evidence="1" type="ORF">FCN18_29720</name>
</gene>
<reference evidence="1 2" key="1">
    <citation type="journal article" date="2015" name="Antonie Van Leeuwenhoek">
        <title>Prauserella endophytica sp. nov., an endophytic actinobacterium isolated from Tamarix taklamakanensis.</title>
        <authorList>
            <person name="Liu J.M."/>
            <person name="Habden X."/>
            <person name="Guo L."/>
            <person name="Tuo L."/>
            <person name="Jiang Z.K."/>
            <person name="Liu S.W."/>
            <person name="Liu X.F."/>
            <person name="Chen L."/>
            <person name="Li R.F."/>
            <person name="Zhang Y.Q."/>
            <person name="Sun C.H."/>
        </authorList>
    </citation>
    <scope>NUCLEOTIDE SEQUENCE [LARGE SCALE GENOMIC DNA]</scope>
    <source>
        <strain evidence="1 2">CGMCC 4.7182</strain>
    </source>
</reference>
<comment type="caution">
    <text evidence="1">The sequence shown here is derived from an EMBL/GenBank/DDBJ whole genome shotgun (WGS) entry which is preliminary data.</text>
</comment>
<proteinExistence type="predicted"/>
<protein>
    <recommendedName>
        <fullName evidence="3">Sporadically distributed protein, TIGR04141 family</fullName>
    </recommendedName>
</protein>
<keyword evidence="2" id="KW-1185">Reference proteome</keyword>
<dbReference type="NCBIfam" id="TIGR04141">
    <property type="entry name" value="TIGR04141 family sporadically distributed protein"/>
    <property type="match status" value="1"/>
</dbReference>
<dbReference type="InterPro" id="IPR026487">
    <property type="entry name" value="CHP04141"/>
</dbReference>
<dbReference type="Proteomes" id="UP000309992">
    <property type="component" value="Unassembled WGS sequence"/>
</dbReference>
<evidence type="ECO:0008006" key="3">
    <source>
        <dbReference type="Google" id="ProtNLM"/>
    </source>
</evidence>
<dbReference type="Pfam" id="PF19614">
    <property type="entry name" value="DUF6119"/>
    <property type="match status" value="1"/>
</dbReference>